<dbReference type="FunCoup" id="G8YIQ6">
    <property type="interactions" value="429"/>
</dbReference>
<dbReference type="PROSITE" id="PS50011">
    <property type="entry name" value="PROTEIN_KINASE_DOM"/>
    <property type="match status" value="1"/>
</dbReference>
<dbReference type="GO" id="GO:0004674">
    <property type="term" value="F:protein serine/threonine kinase activity"/>
    <property type="evidence" value="ECO:0007669"/>
    <property type="project" value="TreeGrafter"/>
</dbReference>
<feature type="region of interest" description="Disordered" evidence="1">
    <location>
        <begin position="1"/>
        <end position="21"/>
    </location>
</feature>
<organism evidence="3 5">
    <name type="scientific">Pichia sorbitophila (strain ATCC MYA-4447 / BCRC 22081 / CBS 7064 / NBRC 10061 / NRRL Y-12695)</name>
    <name type="common">Hybrid yeast</name>
    <dbReference type="NCBI Taxonomy" id="559304"/>
    <lineage>
        <taxon>Eukaryota</taxon>
        <taxon>Fungi</taxon>
        <taxon>Dikarya</taxon>
        <taxon>Ascomycota</taxon>
        <taxon>Saccharomycotina</taxon>
        <taxon>Pichiomycetes</taxon>
        <taxon>Debaryomycetaceae</taxon>
        <taxon>Millerozyma</taxon>
    </lineage>
</organism>
<evidence type="ECO:0000313" key="3">
    <source>
        <dbReference type="EMBL" id="CCE80201.1"/>
    </source>
</evidence>
<dbReference type="Proteomes" id="UP000005222">
    <property type="component" value="Chromosome H"/>
</dbReference>
<reference evidence="5" key="2">
    <citation type="journal article" date="2012" name="G3 (Bethesda)">
        <title>Pichia sorbitophila, an interspecies yeast hybrid reveals early steps of genome resolution following polyploidization.</title>
        <authorList>
            <person name="Leh Louis V."/>
            <person name="Despons L."/>
            <person name="Friedrich A."/>
            <person name="Martin T."/>
            <person name="Durrens P."/>
            <person name="Casaregola S."/>
            <person name="Neuveglise C."/>
            <person name="Fairhead C."/>
            <person name="Marck C."/>
            <person name="Cruz J.A."/>
            <person name="Straub M.L."/>
            <person name="Kugler V."/>
            <person name="Sacerdot C."/>
            <person name="Uzunov Z."/>
            <person name="Thierry A."/>
            <person name="Weiss S."/>
            <person name="Bleykasten C."/>
            <person name="De Montigny J."/>
            <person name="Jacques N."/>
            <person name="Jung P."/>
            <person name="Lemaire M."/>
            <person name="Mallet S."/>
            <person name="Morel G."/>
            <person name="Richard G.F."/>
            <person name="Sarkar A."/>
            <person name="Savel G."/>
            <person name="Schacherer J."/>
            <person name="Seret M.L."/>
            <person name="Talla E."/>
            <person name="Samson G."/>
            <person name="Jubin C."/>
            <person name="Poulain J."/>
            <person name="Vacherie B."/>
            <person name="Barbe V."/>
            <person name="Pelletier E."/>
            <person name="Sherman D.J."/>
            <person name="Westhof E."/>
            <person name="Weissenbach J."/>
            <person name="Baret P.V."/>
            <person name="Wincker P."/>
            <person name="Gaillardin C."/>
            <person name="Dujon B."/>
            <person name="Souciet J.L."/>
        </authorList>
    </citation>
    <scope>NUCLEOTIDE SEQUENCE [LARGE SCALE GENOMIC DNA]</scope>
    <source>
        <strain evidence="5">ATCC MYA-4447 / BCRC 22081 / CBS 7064 / NBRC 10061 / NRRL Y-12695</strain>
    </source>
</reference>
<dbReference type="Gene3D" id="1.10.510.10">
    <property type="entry name" value="Transferase(Phosphotransferase) domain 1"/>
    <property type="match status" value="1"/>
</dbReference>
<evidence type="ECO:0000313" key="4">
    <source>
        <dbReference type="EMBL" id="CCE80966.1"/>
    </source>
</evidence>
<dbReference type="eggNOG" id="KOG0590">
    <property type="taxonomic scope" value="Eukaryota"/>
</dbReference>
<gene>
    <name evidence="3" type="primary">Piso0_003303</name>
    <name evidence="3" type="ORF">GNLVRS01_PISO0G09356g</name>
    <name evidence="4" type="ORF">GNLVRS01_PISO0H09357g</name>
</gene>
<dbReference type="STRING" id="559304.G8YIQ6"/>
<dbReference type="GO" id="GO:0005524">
    <property type="term" value="F:ATP binding"/>
    <property type="evidence" value="ECO:0007669"/>
    <property type="project" value="InterPro"/>
</dbReference>
<dbReference type="HOGENOM" id="CLU_038837_0_0_1"/>
<dbReference type="InterPro" id="IPR000719">
    <property type="entry name" value="Prot_kinase_dom"/>
</dbReference>
<keyword evidence="5" id="KW-1185">Reference proteome</keyword>
<proteinExistence type="predicted"/>
<sequence>MTLKEIEEKDNGVAPKGGESISQGFKDKAKTSGIVKGCKYSIIGSKPIHEGAYGVLYKGHVKECDKYIVIKTIKPTKDEDEERYKIIVRNEYRNMKRCNHRNVLGVIDLIEDEKGDEFSLVLPFCRNGDLMDYLCSLRKNKVSVPSDLRDAVFKQIARGVDYLHRNSIAHRDLKPENFLIDDEGIIKITDFGSSIDFSDTERNNRIYAYLEKHPDRVWCGTNSFKAPELFSFEAGHRNLETDLRSLDYYKVDCWSLGIVYLYVTLLTVPWSNANEFDPQNRSYTKYKDAYPEDVCDLVPLCNNLNSSGYNNPSNPALAVFSKLHYDARFETLKLLNPNPSKRSSVSDILNCQWLTQVYADPKSFIKLI</sequence>
<feature type="compositionally biased region" description="Basic and acidic residues" evidence="1">
    <location>
        <begin position="1"/>
        <end position="11"/>
    </location>
</feature>
<dbReference type="GO" id="GO:0005634">
    <property type="term" value="C:nucleus"/>
    <property type="evidence" value="ECO:0007669"/>
    <property type="project" value="TreeGrafter"/>
</dbReference>
<dbReference type="SMART" id="SM00220">
    <property type="entry name" value="S_TKc"/>
    <property type="match status" value="1"/>
</dbReference>
<evidence type="ECO:0000259" key="2">
    <source>
        <dbReference type="PROSITE" id="PS50011"/>
    </source>
</evidence>
<dbReference type="EMBL" id="FO082052">
    <property type="protein sequence ID" value="CCE80966.1"/>
    <property type="molecule type" value="Genomic_DNA"/>
</dbReference>
<evidence type="ECO:0000313" key="5">
    <source>
        <dbReference type="Proteomes" id="UP000005222"/>
    </source>
</evidence>
<dbReference type="Pfam" id="PF00069">
    <property type="entry name" value="Pkinase"/>
    <property type="match status" value="1"/>
</dbReference>
<dbReference type="InterPro" id="IPR008271">
    <property type="entry name" value="Ser/Thr_kinase_AS"/>
</dbReference>
<dbReference type="PROSITE" id="PS00108">
    <property type="entry name" value="PROTEIN_KINASE_ST"/>
    <property type="match status" value="1"/>
</dbReference>
<accession>G8YIQ6</accession>
<name>G8YIQ6_PICSO</name>
<dbReference type="PANTHER" id="PTHR44167:SF30">
    <property type="entry name" value="PHOSPHORYLASE KINASE"/>
    <property type="match status" value="1"/>
</dbReference>
<dbReference type="InterPro" id="IPR011009">
    <property type="entry name" value="Kinase-like_dom_sf"/>
</dbReference>
<dbReference type="AlphaFoldDB" id="G8YIQ6"/>
<dbReference type="GO" id="GO:0044773">
    <property type="term" value="P:mitotic DNA damage checkpoint signaling"/>
    <property type="evidence" value="ECO:0007669"/>
    <property type="project" value="TreeGrafter"/>
</dbReference>
<dbReference type="EMBL" id="FO082053">
    <property type="protein sequence ID" value="CCE80201.1"/>
    <property type="molecule type" value="Genomic_DNA"/>
</dbReference>
<dbReference type="PANTHER" id="PTHR44167">
    <property type="entry name" value="OVARIAN-SPECIFIC SERINE/THREONINE-PROTEIN KINASE LOK-RELATED"/>
    <property type="match status" value="1"/>
</dbReference>
<feature type="domain" description="Protein kinase" evidence="2">
    <location>
        <begin position="42"/>
        <end position="354"/>
    </location>
</feature>
<dbReference type="InParanoid" id="G8YIQ6"/>
<reference evidence="3" key="1">
    <citation type="submission" date="2011-10" db="EMBL/GenBank/DDBJ databases">
        <authorList>
            <person name="Genoscope - CEA"/>
        </authorList>
    </citation>
    <scope>NUCLEOTIDE SEQUENCE</scope>
</reference>
<evidence type="ECO:0000256" key="1">
    <source>
        <dbReference type="SAM" id="MobiDB-lite"/>
    </source>
</evidence>
<protein>
    <submittedName>
        <fullName evidence="3">Piso0_003303 protein</fullName>
    </submittedName>
</protein>
<dbReference type="SUPFAM" id="SSF56112">
    <property type="entry name" value="Protein kinase-like (PK-like)"/>
    <property type="match status" value="1"/>
</dbReference>
<dbReference type="OrthoDB" id="4062651at2759"/>
<dbReference type="Proteomes" id="UP000005222">
    <property type="component" value="Chromosome G"/>
</dbReference>